<dbReference type="InterPro" id="IPR018254">
    <property type="entry name" value="Ribosomal_uL29_CS"/>
</dbReference>
<dbReference type="CDD" id="cd00427">
    <property type="entry name" value="Ribosomal_L29_HIP"/>
    <property type="match status" value="1"/>
</dbReference>
<gene>
    <name evidence="5" type="primary">rpmC</name>
    <name evidence="4" type="synonym">rpl29</name>
    <name evidence="5" type="ORF">K9W45_07845</name>
</gene>
<evidence type="ECO:0000256" key="3">
    <source>
        <dbReference type="ARBA" id="ARBA00023274"/>
    </source>
</evidence>
<accession>A0A9Y1BJ67</accession>
<evidence type="ECO:0000256" key="1">
    <source>
        <dbReference type="ARBA" id="ARBA00009254"/>
    </source>
</evidence>
<dbReference type="NCBIfam" id="TIGR00012">
    <property type="entry name" value="L29"/>
    <property type="match status" value="1"/>
</dbReference>
<dbReference type="Pfam" id="PF00831">
    <property type="entry name" value="Ribosomal_L29"/>
    <property type="match status" value="1"/>
</dbReference>
<proteinExistence type="inferred from homology"/>
<evidence type="ECO:0000256" key="2">
    <source>
        <dbReference type="ARBA" id="ARBA00022980"/>
    </source>
</evidence>
<keyword evidence="3 4" id="KW-0687">Ribonucleoprotein</keyword>
<dbReference type="HAMAP" id="MF_00374">
    <property type="entry name" value="Ribosomal_uL29"/>
    <property type="match status" value="1"/>
</dbReference>
<dbReference type="InterPro" id="IPR036049">
    <property type="entry name" value="Ribosomal_uL29_sf"/>
</dbReference>
<comment type="similarity">
    <text evidence="1 4">Belongs to the universal ribosomal protein uL29 family.</text>
</comment>
<dbReference type="GO" id="GO:0005840">
    <property type="term" value="C:ribosome"/>
    <property type="evidence" value="ECO:0007669"/>
    <property type="project" value="UniProtKB-KW"/>
</dbReference>
<dbReference type="SUPFAM" id="SSF46561">
    <property type="entry name" value="Ribosomal protein L29 (L29p)"/>
    <property type="match status" value="1"/>
</dbReference>
<keyword evidence="2 4" id="KW-0689">Ribosomal protein</keyword>
<evidence type="ECO:0000313" key="5">
    <source>
        <dbReference type="EMBL" id="UJG39770.1"/>
    </source>
</evidence>
<dbReference type="GO" id="GO:0006412">
    <property type="term" value="P:translation"/>
    <property type="evidence" value="ECO:0007669"/>
    <property type="project" value="UniProtKB-UniRule"/>
</dbReference>
<organism evidence="5">
    <name type="scientific">Candidatus Heimdallarchaeum aukensis</name>
    <dbReference type="NCBI Taxonomy" id="2876573"/>
    <lineage>
        <taxon>Archaea</taxon>
        <taxon>Promethearchaeati</taxon>
        <taxon>Candidatus Heimdallarchaeota</taxon>
        <taxon>Candidatus Heimdallarchaeia (ex Rinke et al. 2021) (nom. nud.)</taxon>
        <taxon>Candidatus Heimdallarchaeales</taxon>
        <taxon>Candidatus Heimdallarchaeaceae</taxon>
        <taxon>Candidatus Heimdallarchaeum</taxon>
    </lineage>
</organism>
<evidence type="ECO:0000256" key="4">
    <source>
        <dbReference type="HAMAP-Rule" id="MF_00374"/>
    </source>
</evidence>
<dbReference type="Proteomes" id="UP001201020">
    <property type="component" value="Chromosome"/>
</dbReference>
<dbReference type="GO" id="GO:1990904">
    <property type="term" value="C:ribonucleoprotein complex"/>
    <property type="evidence" value="ECO:0007669"/>
    <property type="project" value="UniProtKB-KW"/>
</dbReference>
<dbReference type="EMBL" id="CP084166">
    <property type="protein sequence ID" value="UJG39770.1"/>
    <property type="molecule type" value="Genomic_DNA"/>
</dbReference>
<dbReference type="PROSITE" id="PS00579">
    <property type="entry name" value="RIBOSOMAL_L29"/>
    <property type="match status" value="1"/>
</dbReference>
<sequence>MAELKPAEIRKLTREQKLKKLEEYKQKLFKVKSELASGGSIENPGQIREYKRTIARILTILTEEGEL</sequence>
<dbReference type="InterPro" id="IPR001854">
    <property type="entry name" value="Ribosomal_uL29"/>
</dbReference>
<protein>
    <recommendedName>
        <fullName evidence="4">Large ribosomal subunit protein uL29</fullName>
    </recommendedName>
</protein>
<name>A0A9Y1BJ67_9ARCH</name>
<reference evidence="5" key="1">
    <citation type="journal article" date="2022" name="Nat. Microbiol.">
        <title>Unique mobile elements and scalable gene flow at the prokaryote-eukaryote boundary revealed by circularized Asgard archaea genomes.</title>
        <authorList>
            <person name="Wu F."/>
            <person name="Speth D.R."/>
            <person name="Philosof A."/>
            <person name="Cremiere A."/>
            <person name="Narayanan A."/>
            <person name="Barco R.A."/>
            <person name="Connon S.A."/>
            <person name="Amend J.P."/>
            <person name="Antoshechkin I.A."/>
            <person name="Orphan V.J."/>
        </authorList>
    </citation>
    <scope>NUCLEOTIDE SEQUENCE</scope>
    <source>
        <strain evidence="5">PM71</strain>
    </source>
</reference>
<dbReference type="Gene3D" id="1.10.287.310">
    <property type="match status" value="1"/>
</dbReference>
<dbReference type="AlphaFoldDB" id="A0A9Y1BJ67"/>
<dbReference type="GO" id="GO:0003735">
    <property type="term" value="F:structural constituent of ribosome"/>
    <property type="evidence" value="ECO:0007669"/>
    <property type="project" value="InterPro"/>
</dbReference>